<organism evidence="4 5">
    <name type="scientific">endosymbiont of Galathealinum brachiosum</name>
    <dbReference type="NCBI Taxonomy" id="2200906"/>
    <lineage>
        <taxon>Bacteria</taxon>
        <taxon>Pseudomonadati</taxon>
        <taxon>Pseudomonadota</taxon>
        <taxon>Gammaproteobacteria</taxon>
        <taxon>sulfur-oxidizing symbionts</taxon>
    </lineage>
</organism>
<dbReference type="InterPro" id="IPR001307">
    <property type="entry name" value="Thiosulphate_STrfase_CS"/>
</dbReference>
<dbReference type="PROSITE" id="PS00683">
    <property type="entry name" value="RHODANESE_2"/>
    <property type="match status" value="1"/>
</dbReference>
<protein>
    <recommendedName>
        <fullName evidence="2">Sulfurtransferase</fullName>
    </recommendedName>
</protein>
<proteinExistence type="predicted"/>
<keyword evidence="2" id="KW-0808">Transferase</keyword>
<evidence type="ECO:0000313" key="5">
    <source>
        <dbReference type="Proteomes" id="UP000254266"/>
    </source>
</evidence>
<dbReference type="Proteomes" id="UP000254266">
    <property type="component" value="Unassembled WGS sequence"/>
</dbReference>
<dbReference type="PANTHER" id="PTHR43855:SF1">
    <property type="entry name" value="THIOSULFATE SULFURTRANSFERASE"/>
    <property type="match status" value="1"/>
</dbReference>
<dbReference type="Pfam" id="PF00581">
    <property type="entry name" value="Rhodanese"/>
    <property type="match status" value="2"/>
</dbReference>
<evidence type="ECO:0000256" key="2">
    <source>
        <dbReference type="RuleBase" id="RU000507"/>
    </source>
</evidence>
<evidence type="ECO:0000256" key="1">
    <source>
        <dbReference type="ARBA" id="ARBA00022737"/>
    </source>
</evidence>
<dbReference type="Gene3D" id="3.40.250.10">
    <property type="entry name" value="Rhodanese-like domain"/>
    <property type="match status" value="2"/>
</dbReference>
<dbReference type="SUPFAM" id="SSF52821">
    <property type="entry name" value="Rhodanese/Cell cycle control phosphatase"/>
    <property type="match status" value="2"/>
</dbReference>
<dbReference type="PROSITE" id="PS50206">
    <property type="entry name" value="RHODANESE_3"/>
    <property type="match status" value="2"/>
</dbReference>
<reference evidence="4 5" key="1">
    <citation type="journal article" date="2018" name="ISME J.">
        <title>Endosymbiont genomes yield clues of tubeworm success.</title>
        <authorList>
            <person name="Li Y."/>
            <person name="Liles M.R."/>
            <person name="Halanych K.M."/>
        </authorList>
    </citation>
    <scope>NUCLEOTIDE SEQUENCE [LARGE SCALE GENOMIC DNA]</scope>
    <source>
        <strain evidence="4">A1464</strain>
    </source>
</reference>
<dbReference type="EMBL" id="QFXC01000007">
    <property type="protein sequence ID" value="RDH84733.1"/>
    <property type="molecule type" value="Genomic_DNA"/>
</dbReference>
<sequence>MTNTPPLPLVIEPEALNAILNNENLLIVDLSSPKQYQQAHIPEAVFLDYGHIVGMNQPYTGLLPEAKQFEHIINSLGITPNTQIVAYDEEGGGKAARLIWTLHAMNHNNASMLNGGLIAWYREKHPLSNKSVTSQPNPGDKHYKVDFNLQPVVASTEYIIDNLENNAVGLLDARSIDEFTGNAKYAQKTGRIPGAKHFEWTRAMDTEANYRLLSKETLQPMLDELGLTQDKEIIVYCQSHHRSALSYLMLKYLGYEKVRGYPGSWSEWGNRTDTPIEN</sequence>
<feature type="domain" description="Rhodanese" evidence="3">
    <location>
        <begin position="21"/>
        <end position="129"/>
    </location>
</feature>
<dbReference type="InterPro" id="IPR036873">
    <property type="entry name" value="Rhodanese-like_dom_sf"/>
</dbReference>
<dbReference type="CDD" id="cd01448">
    <property type="entry name" value="TST_Repeat_1"/>
    <property type="match status" value="1"/>
</dbReference>
<evidence type="ECO:0000313" key="4">
    <source>
        <dbReference type="EMBL" id="RDH84733.1"/>
    </source>
</evidence>
<comment type="caution">
    <text evidence="4">The sequence shown here is derived from an EMBL/GenBank/DDBJ whole genome shotgun (WGS) entry which is preliminary data.</text>
</comment>
<dbReference type="SMART" id="SM00450">
    <property type="entry name" value="RHOD"/>
    <property type="match status" value="2"/>
</dbReference>
<dbReference type="AlphaFoldDB" id="A0A370DIR2"/>
<dbReference type="InterPro" id="IPR051126">
    <property type="entry name" value="Thiosulfate_sulfurtransferase"/>
</dbReference>
<dbReference type="CDD" id="cd01449">
    <property type="entry name" value="TST_Repeat_2"/>
    <property type="match status" value="1"/>
</dbReference>
<evidence type="ECO:0000259" key="3">
    <source>
        <dbReference type="PROSITE" id="PS50206"/>
    </source>
</evidence>
<gene>
    <name evidence="4" type="ORF">DIZ80_04505</name>
</gene>
<accession>A0A370DIR2</accession>
<dbReference type="GO" id="GO:0004792">
    <property type="term" value="F:thiosulfate-cyanide sulfurtransferase activity"/>
    <property type="evidence" value="ECO:0007669"/>
    <property type="project" value="InterPro"/>
</dbReference>
<name>A0A370DIR2_9GAMM</name>
<keyword evidence="5" id="KW-1185">Reference proteome</keyword>
<dbReference type="PANTHER" id="PTHR43855">
    <property type="entry name" value="THIOSULFATE SULFURTRANSFERASE"/>
    <property type="match status" value="1"/>
</dbReference>
<dbReference type="InterPro" id="IPR001763">
    <property type="entry name" value="Rhodanese-like_dom"/>
</dbReference>
<keyword evidence="1" id="KW-0677">Repeat</keyword>
<feature type="domain" description="Rhodanese" evidence="3">
    <location>
        <begin position="170"/>
        <end position="277"/>
    </location>
</feature>